<dbReference type="AlphaFoldDB" id="A0A926P119"/>
<name>A0A926P119_9HYPH</name>
<evidence type="ECO:0000313" key="1">
    <source>
        <dbReference type="EMBL" id="MBD1547458.1"/>
    </source>
</evidence>
<comment type="caution">
    <text evidence="1">The sequence shown here is derived from an EMBL/GenBank/DDBJ whole genome shotgun (WGS) entry which is preliminary data.</text>
</comment>
<dbReference type="Proteomes" id="UP000598467">
    <property type="component" value="Unassembled WGS sequence"/>
</dbReference>
<dbReference type="RefSeq" id="WP_190292215.1">
    <property type="nucleotide sequence ID" value="NZ_JABFCZ010000015.1"/>
</dbReference>
<proteinExistence type="predicted"/>
<gene>
    <name evidence="1" type="ORF">HK439_14415</name>
</gene>
<organism evidence="1 2">
    <name type="scientific">Roseibium aggregatum</name>
    <dbReference type="NCBI Taxonomy" id="187304"/>
    <lineage>
        <taxon>Bacteria</taxon>
        <taxon>Pseudomonadati</taxon>
        <taxon>Pseudomonadota</taxon>
        <taxon>Alphaproteobacteria</taxon>
        <taxon>Hyphomicrobiales</taxon>
        <taxon>Stappiaceae</taxon>
        <taxon>Roseibium</taxon>
    </lineage>
</organism>
<accession>A0A926P119</accession>
<protein>
    <submittedName>
        <fullName evidence="1">Uncharacterized protein</fullName>
    </submittedName>
</protein>
<evidence type="ECO:0000313" key="2">
    <source>
        <dbReference type="Proteomes" id="UP000598467"/>
    </source>
</evidence>
<reference evidence="1" key="1">
    <citation type="submission" date="2020-05" db="EMBL/GenBank/DDBJ databases">
        <title>Identification of trans-AT polyketide cluster in two marine bacteria, producers of a novel glutaramide-containing polyketide sesbanimide D and analogs.</title>
        <authorList>
            <person name="Kacar D."/>
            <person name="Rodriguez P."/>
            <person name="Canedo L."/>
            <person name="Gonzalez E."/>
            <person name="Galan B."/>
            <person name="De La Calle F."/>
            <person name="Garcia J.L."/>
        </authorList>
    </citation>
    <scope>NUCLEOTIDE SEQUENCE</scope>
    <source>
        <strain evidence="1">PHM038</strain>
    </source>
</reference>
<sequence>MKIFHRISVTLEPAIKNAFSKAGMPLEGGFVSFDIEETDERWPDVEKIVHRHQLLDIITTKFSEEEISNSEYLAVEPTWHNGYPQPDGDFGYLEKTYDLKEYCCKCGQGKVQAAPFRLKKPPNWGRRSVFQLNWVFDEYFVRTELWENAFRPHGIGCRPVVLHKTGEAISSVVQLEIEKKFDVGIPKDAPREVCPNCRRDKILPITRGFLPRPLVDVKQAMFKSSQYFGSGGSAFRKVFVSSSLFNELRLRDVKGVDFSPCLPSG</sequence>
<dbReference type="EMBL" id="JABFCZ010000015">
    <property type="protein sequence ID" value="MBD1547458.1"/>
    <property type="molecule type" value="Genomic_DNA"/>
</dbReference>